<feature type="domain" description="Bacterial transcriptional activator" evidence="2">
    <location>
        <begin position="14"/>
        <end position="77"/>
    </location>
</feature>
<keyword evidence="5" id="KW-0547">Nucleotide-binding</keyword>
<feature type="region of interest" description="Disordered" evidence="1">
    <location>
        <begin position="921"/>
        <end position="949"/>
    </location>
</feature>
<dbReference type="EMBL" id="JBHTJA010000200">
    <property type="protein sequence ID" value="MFD0906025.1"/>
    <property type="molecule type" value="Genomic_DNA"/>
</dbReference>
<dbReference type="InterPro" id="IPR041664">
    <property type="entry name" value="AAA_16"/>
</dbReference>
<dbReference type="SUPFAM" id="SSF52540">
    <property type="entry name" value="P-loop containing nucleoside triphosphate hydrolases"/>
    <property type="match status" value="1"/>
</dbReference>
<dbReference type="PANTHER" id="PTHR47691:SF3">
    <property type="entry name" value="HTH-TYPE TRANSCRIPTIONAL REGULATOR RV0890C-RELATED"/>
    <property type="match status" value="1"/>
</dbReference>
<evidence type="ECO:0000259" key="4">
    <source>
        <dbReference type="Pfam" id="PF25872"/>
    </source>
</evidence>
<evidence type="ECO:0000256" key="1">
    <source>
        <dbReference type="SAM" id="MobiDB-lite"/>
    </source>
</evidence>
<feature type="domain" description="Winged helix-turn-helix" evidence="4">
    <location>
        <begin position="376"/>
        <end position="453"/>
    </location>
</feature>
<gene>
    <name evidence="5" type="ORF">ACFQ11_37020</name>
</gene>
<dbReference type="Proteomes" id="UP001596972">
    <property type="component" value="Unassembled WGS sequence"/>
</dbReference>
<dbReference type="Pfam" id="PF03704">
    <property type="entry name" value="BTAD"/>
    <property type="match status" value="1"/>
</dbReference>
<feature type="compositionally biased region" description="Low complexity" evidence="1">
    <location>
        <begin position="84"/>
        <end position="100"/>
    </location>
</feature>
<reference evidence="6" key="1">
    <citation type="journal article" date="2019" name="Int. J. Syst. Evol. Microbiol.">
        <title>The Global Catalogue of Microorganisms (GCM) 10K type strain sequencing project: providing services to taxonomists for standard genome sequencing and annotation.</title>
        <authorList>
            <consortium name="The Broad Institute Genomics Platform"/>
            <consortium name="The Broad Institute Genome Sequencing Center for Infectious Disease"/>
            <person name="Wu L."/>
            <person name="Ma J."/>
        </authorList>
    </citation>
    <scope>NUCLEOTIDE SEQUENCE [LARGE SCALE GENOMIC DNA]</scope>
    <source>
        <strain evidence="6">JCM 31202</strain>
    </source>
</reference>
<dbReference type="Gene3D" id="3.40.50.300">
    <property type="entry name" value="P-loop containing nucleotide triphosphate hydrolases"/>
    <property type="match status" value="1"/>
</dbReference>
<dbReference type="InterPro" id="IPR005158">
    <property type="entry name" value="BTAD"/>
</dbReference>
<protein>
    <submittedName>
        <fullName evidence="5">ATP-binding protein</fullName>
    </submittedName>
</protein>
<keyword evidence="6" id="KW-1185">Reference proteome</keyword>
<comment type="caution">
    <text evidence="5">The sequence shown here is derived from an EMBL/GenBank/DDBJ whole genome shotgun (WGS) entry which is preliminary data.</text>
</comment>
<dbReference type="PRINTS" id="PR00364">
    <property type="entry name" value="DISEASERSIST"/>
</dbReference>
<dbReference type="InterPro" id="IPR058852">
    <property type="entry name" value="HTH_77"/>
</dbReference>
<accession>A0ABW3F1M3</accession>
<feature type="domain" description="Orc1-like AAA ATPase" evidence="3">
    <location>
        <begin position="113"/>
        <end position="241"/>
    </location>
</feature>
<dbReference type="SUPFAM" id="SSF48452">
    <property type="entry name" value="TPR-like"/>
    <property type="match status" value="2"/>
</dbReference>
<dbReference type="InterPro" id="IPR011990">
    <property type="entry name" value="TPR-like_helical_dom_sf"/>
</dbReference>
<dbReference type="Pfam" id="PF13191">
    <property type="entry name" value="AAA_16"/>
    <property type="match status" value="1"/>
</dbReference>
<dbReference type="Gene3D" id="1.25.40.10">
    <property type="entry name" value="Tetratricopeptide repeat domain"/>
    <property type="match status" value="3"/>
</dbReference>
<evidence type="ECO:0000259" key="2">
    <source>
        <dbReference type="Pfam" id="PF03704"/>
    </source>
</evidence>
<proteinExistence type="predicted"/>
<feature type="region of interest" description="Disordered" evidence="1">
    <location>
        <begin position="83"/>
        <end position="108"/>
    </location>
</feature>
<evidence type="ECO:0000313" key="5">
    <source>
        <dbReference type="EMBL" id="MFD0906025.1"/>
    </source>
</evidence>
<dbReference type="RefSeq" id="WP_378307509.1">
    <property type="nucleotide sequence ID" value="NZ_JBHTJA010000200.1"/>
</dbReference>
<feature type="non-terminal residue" evidence="5">
    <location>
        <position position="1"/>
    </location>
</feature>
<dbReference type="GO" id="GO:0005524">
    <property type="term" value="F:ATP binding"/>
    <property type="evidence" value="ECO:0007669"/>
    <property type="project" value="UniProtKB-KW"/>
</dbReference>
<dbReference type="PANTHER" id="PTHR47691">
    <property type="entry name" value="REGULATOR-RELATED"/>
    <property type="match status" value="1"/>
</dbReference>
<sequence>DADRGAGRPPAPPAELAGVAAASPLRERLRAHYVRSLHAAGRRADALDAYEETRRALADRLGADPSPELAAAHLAILRDDDAADASANGSGPAADRPAPAARRRTNLPAQLTTFVGREEESRRVGELLREHRLVTLTGPGGAGKTRLAGEIAAAHVAGTPDGVWFVPLAPVSDPGDLAQAVLTALGAAEPVWNPDARPPAHPVERLTAFLAAKSLVLVLDNCEHLVDSVARLADHLLARAPGLRILATSREPLGITGEALCPVPSLPLPPAADGAPEPDEALRYASVRLFADRAAAVRPGFAVDTGTVGDVVEICRALDGVPLAIELAAARLRALTPGQVAARLGDRFRLLSAGSRAALPRHRTLRAVVDWSWDLLDGVERAVLRRLSVFAGGAAPDAAVRVCGLDAPDAPAPDDVLDVIAALIDKSLVLADGGADVRYRLLETVRVYAGERLEEAGEARRVRAAYTACFLDLAERADPELRRADQLDWIERLLAERDNLSAALRHAVDARDVETALRLFGSLMWFWFMRDMELEAGAFARAVHDLAGDVPPPDLADEHALTVLSTGIMAQFSSGEGPTIESLHAAVDRFVRAVPEMPRHPLLALARPIRAVFAGDNDGARRLLKRLEDHSDEWVRAVSHVLRGHIAINVGDIDAAAAEAATGCARFREIGDRWGLLGALGCQIQVDIARGDLAAALELAEEAQNLGASGIGADAGVMMLVFVGEVRMRTGDLAGARKDLQQAMDAMEERGDFADAGTAALALSELSLWEGDRDAARALAERVHEQTARRYRPDVALVARRAHMRLGCLADEDGDLDAAARWHRLAVGDLDGDVFAGNPTLAVLAEGLASHADARGEHARAAELLGTACTLRGYRDAGSYDDRRITESAANALGAAAFDAAYRRGRAAGRAEFLARAPGMATSARPDAGDGTDAAAGLGRAGARLDPAG</sequence>
<dbReference type="Pfam" id="PF25872">
    <property type="entry name" value="HTH_77"/>
    <property type="match status" value="1"/>
</dbReference>
<organism evidence="5 6">
    <name type="scientific">Actinomadura sediminis</name>
    <dbReference type="NCBI Taxonomy" id="1038904"/>
    <lineage>
        <taxon>Bacteria</taxon>
        <taxon>Bacillati</taxon>
        <taxon>Actinomycetota</taxon>
        <taxon>Actinomycetes</taxon>
        <taxon>Streptosporangiales</taxon>
        <taxon>Thermomonosporaceae</taxon>
        <taxon>Actinomadura</taxon>
    </lineage>
</organism>
<keyword evidence="5" id="KW-0067">ATP-binding</keyword>
<evidence type="ECO:0000259" key="3">
    <source>
        <dbReference type="Pfam" id="PF13191"/>
    </source>
</evidence>
<name>A0ABW3F1M3_9ACTN</name>
<evidence type="ECO:0000313" key="6">
    <source>
        <dbReference type="Proteomes" id="UP001596972"/>
    </source>
</evidence>
<feature type="compositionally biased region" description="Low complexity" evidence="1">
    <location>
        <begin position="924"/>
        <end position="949"/>
    </location>
</feature>
<dbReference type="InterPro" id="IPR027417">
    <property type="entry name" value="P-loop_NTPase"/>
</dbReference>